<dbReference type="PANTHER" id="PTHR21032:SF0">
    <property type="entry name" value="G PATCH DOMAIN-CONTAINING PROTEIN 11"/>
    <property type="match status" value="1"/>
</dbReference>
<dbReference type="SMART" id="SM01173">
    <property type="entry name" value="DUF4187"/>
    <property type="match status" value="1"/>
</dbReference>
<dbReference type="OrthoDB" id="786951at2759"/>
<evidence type="ECO:0000256" key="1">
    <source>
        <dbReference type="SAM" id="MobiDB-lite"/>
    </source>
</evidence>
<proteinExistence type="predicted"/>
<evidence type="ECO:0000313" key="4">
    <source>
        <dbReference type="Proteomes" id="UP000799441"/>
    </source>
</evidence>
<dbReference type="GO" id="GO:0003676">
    <property type="term" value="F:nucleic acid binding"/>
    <property type="evidence" value="ECO:0007669"/>
    <property type="project" value="InterPro"/>
</dbReference>
<feature type="compositionally biased region" description="Basic and acidic residues" evidence="1">
    <location>
        <begin position="168"/>
        <end position="186"/>
    </location>
</feature>
<dbReference type="Proteomes" id="UP000799441">
    <property type="component" value="Unassembled WGS sequence"/>
</dbReference>
<feature type="compositionally biased region" description="Basic and acidic residues" evidence="1">
    <location>
        <begin position="133"/>
        <end position="145"/>
    </location>
</feature>
<dbReference type="EMBL" id="MU003844">
    <property type="protein sequence ID" value="KAF2717406.1"/>
    <property type="molecule type" value="Genomic_DNA"/>
</dbReference>
<feature type="region of interest" description="Disordered" evidence="1">
    <location>
        <begin position="207"/>
        <end position="240"/>
    </location>
</feature>
<reference evidence="3" key="1">
    <citation type="journal article" date="2020" name="Stud. Mycol.">
        <title>101 Dothideomycetes genomes: a test case for predicting lifestyles and emergence of pathogens.</title>
        <authorList>
            <person name="Haridas S."/>
            <person name="Albert R."/>
            <person name="Binder M."/>
            <person name="Bloem J."/>
            <person name="Labutti K."/>
            <person name="Salamov A."/>
            <person name="Andreopoulos B."/>
            <person name="Baker S."/>
            <person name="Barry K."/>
            <person name="Bills G."/>
            <person name="Bluhm B."/>
            <person name="Cannon C."/>
            <person name="Castanera R."/>
            <person name="Culley D."/>
            <person name="Daum C."/>
            <person name="Ezra D."/>
            <person name="Gonzalez J."/>
            <person name="Henrissat B."/>
            <person name="Kuo A."/>
            <person name="Liang C."/>
            <person name="Lipzen A."/>
            <person name="Lutzoni F."/>
            <person name="Magnuson J."/>
            <person name="Mondo S."/>
            <person name="Nolan M."/>
            <person name="Ohm R."/>
            <person name="Pangilinan J."/>
            <person name="Park H.-J."/>
            <person name="Ramirez L."/>
            <person name="Alfaro M."/>
            <person name="Sun H."/>
            <person name="Tritt A."/>
            <person name="Yoshinaga Y."/>
            <person name="Zwiers L.-H."/>
            <person name="Turgeon B."/>
            <person name="Goodwin S."/>
            <person name="Spatafora J."/>
            <person name="Crous P."/>
            <person name="Grigoriev I."/>
        </authorList>
    </citation>
    <scope>NUCLEOTIDE SEQUENCE</scope>
    <source>
        <strain evidence="3">CBS 116435</strain>
    </source>
</reference>
<dbReference type="InterPro" id="IPR039249">
    <property type="entry name" value="GPATCH11"/>
</dbReference>
<feature type="compositionally biased region" description="Basic and acidic residues" evidence="1">
    <location>
        <begin position="88"/>
        <end position="122"/>
    </location>
</feature>
<dbReference type="SMART" id="SM00443">
    <property type="entry name" value="G_patch"/>
    <property type="match status" value="1"/>
</dbReference>
<gene>
    <name evidence="3" type="ORF">K431DRAFT_288548</name>
</gene>
<feature type="compositionally biased region" description="Acidic residues" evidence="1">
    <location>
        <begin position="1"/>
        <end position="10"/>
    </location>
</feature>
<feature type="compositionally biased region" description="Basic and acidic residues" evidence="1">
    <location>
        <begin position="33"/>
        <end position="42"/>
    </location>
</feature>
<comment type="caution">
    <text evidence="3">The sequence shown here is derived from an EMBL/GenBank/DDBJ whole genome shotgun (WGS) entry which is preliminary data.</text>
</comment>
<feature type="compositionally biased region" description="Basic and acidic residues" evidence="1">
    <location>
        <begin position="48"/>
        <end position="69"/>
    </location>
</feature>
<dbReference type="Pfam" id="PF01585">
    <property type="entry name" value="G-patch"/>
    <property type="match status" value="1"/>
</dbReference>
<dbReference type="AlphaFoldDB" id="A0A9P4ULK2"/>
<dbReference type="InterPro" id="IPR000467">
    <property type="entry name" value="G_patch_dom"/>
</dbReference>
<evidence type="ECO:0000313" key="3">
    <source>
        <dbReference type="EMBL" id="KAF2717406.1"/>
    </source>
</evidence>
<feature type="region of interest" description="Disordered" evidence="1">
    <location>
        <begin position="168"/>
        <end position="189"/>
    </location>
</feature>
<keyword evidence="4" id="KW-1185">Reference proteome</keyword>
<feature type="domain" description="G-patch" evidence="2">
    <location>
        <begin position="68"/>
        <end position="113"/>
    </location>
</feature>
<organism evidence="3 4">
    <name type="scientific">Polychaeton citri CBS 116435</name>
    <dbReference type="NCBI Taxonomy" id="1314669"/>
    <lineage>
        <taxon>Eukaryota</taxon>
        <taxon>Fungi</taxon>
        <taxon>Dikarya</taxon>
        <taxon>Ascomycota</taxon>
        <taxon>Pezizomycotina</taxon>
        <taxon>Dothideomycetes</taxon>
        <taxon>Dothideomycetidae</taxon>
        <taxon>Capnodiales</taxon>
        <taxon>Capnodiaceae</taxon>
        <taxon>Polychaeton</taxon>
    </lineage>
</organism>
<feature type="region of interest" description="Disordered" evidence="1">
    <location>
        <begin position="1"/>
        <end position="145"/>
    </location>
</feature>
<protein>
    <recommendedName>
        <fullName evidence="2">G-patch domain-containing protein</fullName>
    </recommendedName>
</protein>
<dbReference type="Pfam" id="PF13821">
    <property type="entry name" value="DUF4187"/>
    <property type="match status" value="1"/>
</dbReference>
<sequence>MSGSDDEDDYLSMSFLDQPKPTKETSIQRTARLKREAAERGKVPSKQELAERERKTREEALATKLDDANNKGAKMMARMGFKGGALGKSKDARTEPVGIEMKDDRGGIGMDSEKKRKVREAAEAAGVGAKKVKVSEDEYRERNRMEREERRAEGLWWGAMKVLEGFEVERKGERQESAVKSEERSKSAGKPLSAYNILYRTLVRDRVEKERERRRRRDLEQSLSQKHALGDTDTDEDDRLALNTEVEEVEEEDLELDEHEALPATEKLAKIVGYLREKYYYCFWCKFTYPDAEMEDCPGLTEDEHG</sequence>
<evidence type="ECO:0000259" key="2">
    <source>
        <dbReference type="PROSITE" id="PS50174"/>
    </source>
</evidence>
<dbReference type="InterPro" id="IPR025239">
    <property type="entry name" value="DUF4187"/>
</dbReference>
<dbReference type="PROSITE" id="PS50174">
    <property type="entry name" value="G_PATCH"/>
    <property type="match status" value="1"/>
</dbReference>
<accession>A0A9P4ULK2</accession>
<dbReference type="PANTHER" id="PTHR21032">
    <property type="entry name" value="G PATCH DOMAIN-CONTAINING PROTEIN 11"/>
    <property type="match status" value="1"/>
</dbReference>
<name>A0A9P4ULK2_9PEZI</name>
<dbReference type="GO" id="GO:0000776">
    <property type="term" value="C:kinetochore"/>
    <property type="evidence" value="ECO:0007669"/>
    <property type="project" value="TreeGrafter"/>
</dbReference>